<sequence length="766" mass="82249">MNSLPMDQYKIFFLFLLLAFASYVIANDDQKKLQNYIVTLKPTDGVDISNPKTAETWHKSILSSVTNDDPELRHIYSYNKVSNGFAARLTEEDVEAMKDYPGCTRIIPADQPLQLMTTHTPHFLGLQGKNGFWRRTKNMGEGIIIGVLDSGISPGHPSFADKDMPSPPAKWKGHCDFNSTVCNNKLIGAKTMLKAGSDEKHHKPPIDTTGHGTHTASTAAGTFVNNITVLGNAMGKASGIAPRAHLAVYKVCDELGCQTPDVLKGFEEAVNDGCDVISISIAGPSVPLYSDVISVASFYAILNGVFVSAGAGNSGPNASTVANSAPWLLTVGASTMDRQIRSTVELGNGLKINGESLYQPMNWTSKMLPLVYVAGDGTNANASQCLNGTLDKKLVHGKIVVCDYGLITPNLKGAIVREAGGAGMIIANTEKEWYFTQADAHLLPASHVSSADGIKIKDYIRSTKQPIAALLFKGLVHHNKFSPSITVMSSRGPSLNTPLTLKPDIVGPGVSVLAAVPPYATPPRILGQEKYKSFYFMSGTSMATPHLGGIAALVKKSHPDWSPSAIKSAIMTTAHVTDTDGNPIVDHTQSPANVFDMGAGHVDPNKALDPGLVYDIDYKDYISYLCGLGLEDADVNNIITPAPPVECAKVKVIPEEQLNYPLIAVPIEGNTSTMAIYRTVTNVGKAAKVTYKAAITVSRGMSIEVVPSTLKFTSLNEKKTFKINFKREDGDRGAGLGAVPTNPFSFGELKWITDSYSVRSPIVLFY</sequence>
<keyword evidence="4 10" id="KW-0645">Protease</keyword>
<dbReference type="SUPFAM" id="SSF52743">
    <property type="entry name" value="Subtilisin-like"/>
    <property type="match status" value="1"/>
</dbReference>
<evidence type="ECO:0000256" key="3">
    <source>
        <dbReference type="ARBA" id="ARBA00022525"/>
    </source>
</evidence>
<evidence type="ECO:0000256" key="9">
    <source>
        <dbReference type="PIRSR" id="PIRSR615500-1"/>
    </source>
</evidence>
<dbReference type="Pfam" id="PF05922">
    <property type="entry name" value="Inhibitor_I9"/>
    <property type="match status" value="1"/>
</dbReference>
<dbReference type="Pfam" id="PF00082">
    <property type="entry name" value="Peptidase_S8"/>
    <property type="match status" value="1"/>
</dbReference>
<name>A0A9Q0HMJ8_9POAL</name>
<feature type="active site" description="Charge relay system" evidence="9 10">
    <location>
        <position position="211"/>
    </location>
</feature>
<feature type="chain" id="PRO_5040130270" description="Subtilisin-like protease" evidence="11">
    <location>
        <begin position="27"/>
        <end position="766"/>
    </location>
</feature>
<keyword evidence="5 11" id="KW-0732">Signal</keyword>
<comment type="subcellular location">
    <subcellularLocation>
        <location evidence="1">Secreted</location>
    </subcellularLocation>
</comment>
<proteinExistence type="inferred from homology"/>
<evidence type="ECO:0000256" key="10">
    <source>
        <dbReference type="PROSITE-ProRule" id="PRU01240"/>
    </source>
</evidence>
<evidence type="ECO:0000256" key="11">
    <source>
        <dbReference type="SAM" id="SignalP"/>
    </source>
</evidence>
<keyword evidence="8" id="KW-0325">Glycoprotein</keyword>
<dbReference type="InterPro" id="IPR000209">
    <property type="entry name" value="Peptidase_S8/S53_dom"/>
</dbReference>
<evidence type="ECO:0000256" key="8">
    <source>
        <dbReference type="ARBA" id="ARBA00023180"/>
    </source>
</evidence>
<accession>A0A9Q0HMJ8</accession>
<protein>
    <recommendedName>
        <fullName evidence="18">Subtilisin-like protease</fullName>
    </recommendedName>
</protein>
<dbReference type="SUPFAM" id="SSF52025">
    <property type="entry name" value="PA domain"/>
    <property type="match status" value="1"/>
</dbReference>
<evidence type="ECO:0000256" key="4">
    <source>
        <dbReference type="ARBA" id="ARBA00022670"/>
    </source>
</evidence>
<evidence type="ECO:0000256" key="7">
    <source>
        <dbReference type="ARBA" id="ARBA00022825"/>
    </source>
</evidence>
<dbReference type="Proteomes" id="UP001151287">
    <property type="component" value="Unassembled WGS sequence"/>
</dbReference>
<evidence type="ECO:0000313" key="16">
    <source>
        <dbReference type="EMBL" id="KAJ1691632.1"/>
    </source>
</evidence>
<dbReference type="Gene3D" id="2.60.40.2310">
    <property type="match status" value="1"/>
</dbReference>
<evidence type="ECO:0000259" key="12">
    <source>
        <dbReference type="Pfam" id="PF00082"/>
    </source>
</evidence>
<dbReference type="CDD" id="cd04852">
    <property type="entry name" value="Peptidases_S8_3"/>
    <property type="match status" value="1"/>
</dbReference>
<dbReference type="PROSITE" id="PS51892">
    <property type="entry name" value="SUBTILASE"/>
    <property type="match status" value="1"/>
</dbReference>
<dbReference type="GO" id="GO:0006508">
    <property type="term" value="P:proteolysis"/>
    <property type="evidence" value="ECO:0007669"/>
    <property type="project" value="UniProtKB-KW"/>
</dbReference>
<feature type="active site" description="Charge relay system" evidence="9 10">
    <location>
        <position position="541"/>
    </location>
</feature>
<dbReference type="InterPro" id="IPR034197">
    <property type="entry name" value="Peptidases_S8_3"/>
</dbReference>
<evidence type="ECO:0000259" key="13">
    <source>
        <dbReference type="Pfam" id="PF02225"/>
    </source>
</evidence>
<feature type="signal peptide" evidence="11">
    <location>
        <begin position="1"/>
        <end position="26"/>
    </location>
</feature>
<dbReference type="EMBL" id="JAMQYH010000004">
    <property type="protein sequence ID" value="KAJ1691632.1"/>
    <property type="molecule type" value="Genomic_DNA"/>
</dbReference>
<dbReference type="PANTHER" id="PTHR10795">
    <property type="entry name" value="PROPROTEIN CONVERTASE SUBTILISIN/KEXIN"/>
    <property type="match status" value="1"/>
</dbReference>
<dbReference type="CDD" id="cd02120">
    <property type="entry name" value="PA_subtilisin_like"/>
    <property type="match status" value="1"/>
</dbReference>
<dbReference type="PRINTS" id="PR00723">
    <property type="entry name" value="SUBTILISIN"/>
</dbReference>
<dbReference type="InterPro" id="IPR036852">
    <property type="entry name" value="Peptidase_S8/S53_dom_sf"/>
</dbReference>
<dbReference type="GO" id="GO:0005576">
    <property type="term" value="C:extracellular region"/>
    <property type="evidence" value="ECO:0007669"/>
    <property type="project" value="UniProtKB-SubCell"/>
</dbReference>
<feature type="active site" description="Charge relay system" evidence="9 10">
    <location>
        <position position="149"/>
    </location>
</feature>
<feature type="domain" description="Inhibitor I9" evidence="14">
    <location>
        <begin position="35"/>
        <end position="115"/>
    </location>
</feature>
<dbReference type="OrthoDB" id="206201at2759"/>
<keyword evidence="3" id="KW-0964">Secreted</keyword>
<dbReference type="AlphaFoldDB" id="A0A9Q0HMJ8"/>
<evidence type="ECO:0000259" key="15">
    <source>
        <dbReference type="Pfam" id="PF17766"/>
    </source>
</evidence>
<dbReference type="Pfam" id="PF17766">
    <property type="entry name" value="fn3_6"/>
    <property type="match status" value="1"/>
</dbReference>
<comment type="similarity">
    <text evidence="2 10">Belongs to the peptidase S8 family.</text>
</comment>
<evidence type="ECO:0000313" key="17">
    <source>
        <dbReference type="Proteomes" id="UP001151287"/>
    </source>
</evidence>
<dbReference type="InterPro" id="IPR041469">
    <property type="entry name" value="Subtilisin-like_FN3"/>
</dbReference>
<dbReference type="InterPro" id="IPR010259">
    <property type="entry name" value="S8pro/Inhibitor_I9"/>
</dbReference>
<dbReference type="Pfam" id="PF02225">
    <property type="entry name" value="PA"/>
    <property type="match status" value="1"/>
</dbReference>
<keyword evidence="17" id="KW-1185">Reference proteome</keyword>
<dbReference type="Gene3D" id="3.50.30.30">
    <property type="match status" value="1"/>
</dbReference>
<dbReference type="Gene3D" id="3.30.70.80">
    <property type="entry name" value="Peptidase S8 propeptide/proteinase inhibitor I9"/>
    <property type="match status" value="1"/>
</dbReference>
<dbReference type="InterPro" id="IPR037045">
    <property type="entry name" value="S8pro/Inhibitor_I9_sf"/>
</dbReference>
<evidence type="ECO:0000256" key="6">
    <source>
        <dbReference type="ARBA" id="ARBA00022801"/>
    </source>
</evidence>
<keyword evidence="7 10" id="KW-0720">Serine protease</keyword>
<dbReference type="InterPro" id="IPR023827">
    <property type="entry name" value="Peptidase_S8_Asp-AS"/>
</dbReference>
<evidence type="ECO:0008006" key="18">
    <source>
        <dbReference type="Google" id="ProtNLM"/>
    </source>
</evidence>
<feature type="domain" description="Peptidase S8/S53" evidence="12">
    <location>
        <begin position="140"/>
        <end position="587"/>
    </location>
</feature>
<feature type="domain" description="Subtilisin-like protease fibronectin type-III" evidence="15">
    <location>
        <begin position="657"/>
        <end position="763"/>
    </location>
</feature>
<dbReference type="Gene3D" id="3.40.50.200">
    <property type="entry name" value="Peptidase S8/S53 domain"/>
    <property type="match status" value="1"/>
</dbReference>
<dbReference type="PROSITE" id="PS00136">
    <property type="entry name" value="SUBTILASE_ASP"/>
    <property type="match status" value="1"/>
</dbReference>
<evidence type="ECO:0000259" key="14">
    <source>
        <dbReference type="Pfam" id="PF05922"/>
    </source>
</evidence>
<dbReference type="FunFam" id="3.50.30.30:FF:000005">
    <property type="entry name" value="subtilisin-like protease SBT1.5"/>
    <property type="match status" value="1"/>
</dbReference>
<reference evidence="16" key="1">
    <citation type="journal article" date="2022" name="Cell">
        <title>Repeat-based holocentromeres influence genome architecture and karyotype evolution.</title>
        <authorList>
            <person name="Hofstatter P.G."/>
            <person name="Thangavel G."/>
            <person name="Lux T."/>
            <person name="Neumann P."/>
            <person name="Vondrak T."/>
            <person name="Novak P."/>
            <person name="Zhang M."/>
            <person name="Costa L."/>
            <person name="Castellani M."/>
            <person name="Scott A."/>
            <person name="Toegelov H."/>
            <person name="Fuchs J."/>
            <person name="Mata-Sucre Y."/>
            <person name="Dias Y."/>
            <person name="Vanzela A.L.L."/>
            <person name="Huettel B."/>
            <person name="Almeida C.C.S."/>
            <person name="Simkova H."/>
            <person name="Souza G."/>
            <person name="Pedrosa-Harand A."/>
            <person name="Macas J."/>
            <person name="Mayer K.F.X."/>
            <person name="Houben A."/>
            <person name="Marques A."/>
        </authorList>
    </citation>
    <scope>NUCLEOTIDE SEQUENCE</scope>
    <source>
        <strain evidence="16">RhyBre1mFocal</strain>
    </source>
</reference>
<gene>
    <name evidence="16" type="ORF">LUZ63_015787</name>
</gene>
<dbReference type="InterPro" id="IPR046450">
    <property type="entry name" value="PA_dom_sf"/>
</dbReference>
<organism evidence="16 17">
    <name type="scientific">Rhynchospora breviuscula</name>
    <dbReference type="NCBI Taxonomy" id="2022672"/>
    <lineage>
        <taxon>Eukaryota</taxon>
        <taxon>Viridiplantae</taxon>
        <taxon>Streptophyta</taxon>
        <taxon>Embryophyta</taxon>
        <taxon>Tracheophyta</taxon>
        <taxon>Spermatophyta</taxon>
        <taxon>Magnoliopsida</taxon>
        <taxon>Liliopsida</taxon>
        <taxon>Poales</taxon>
        <taxon>Cyperaceae</taxon>
        <taxon>Cyperoideae</taxon>
        <taxon>Rhynchosporeae</taxon>
        <taxon>Rhynchospora</taxon>
    </lineage>
</organism>
<evidence type="ECO:0000256" key="2">
    <source>
        <dbReference type="ARBA" id="ARBA00011073"/>
    </source>
</evidence>
<keyword evidence="6 10" id="KW-0378">Hydrolase</keyword>
<dbReference type="InterPro" id="IPR015500">
    <property type="entry name" value="Peptidase_S8_subtilisin-rel"/>
</dbReference>
<dbReference type="InterPro" id="IPR045051">
    <property type="entry name" value="SBT"/>
</dbReference>
<evidence type="ECO:0000256" key="5">
    <source>
        <dbReference type="ARBA" id="ARBA00022729"/>
    </source>
</evidence>
<evidence type="ECO:0000256" key="1">
    <source>
        <dbReference type="ARBA" id="ARBA00004613"/>
    </source>
</evidence>
<feature type="domain" description="PA" evidence="13">
    <location>
        <begin position="368"/>
        <end position="455"/>
    </location>
</feature>
<dbReference type="GO" id="GO:0004252">
    <property type="term" value="F:serine-type endopeptidase activity"/>
    <property type="evidence" value="ECO:0007669"/>
    <property type="project" value="UniProtKB-UniRule"/>
</dbReference>
<comment type="caution">
    <text evidence="16">The sequence shown here is derived from an EMBL/GenBank/DDBJ whole genome shotgun (WGS) entry which is preliminary data.</text>
</comment>
<dbReference type="InterPro" id="IPR003137">
    <property type="entry name" value="PA_domain"/>
</dbReference>